<dbReference type="EMBL" id="PUBV01000024">
    <property type="protein sequence ID" value="PWB06451.1"/>
    <property type="molecule type" value="Genomic_DNA"/>
</dbReference>
<comment type="caution">
    <text evidence="1">The sequence shown here is derived from an EMBL/GenBank/DDBJ whole genome shotgun (WGS) entry which is preliminary data.</text>
</comment>
<protein>
    <submittedName>
        <fullName evidence="1">DUF1896 domain-containing protein</fullName>
    </submittedName>
</protein>
<dbReference type="SUPFAM" id="SSF140753">
    <property type="entry name" value="PG0816-like"/>
    <property type="match status" value="1"/>
</dbReference>
<evidence type="ECO:0000313" key="2">
    <source>
        <dbReference type="Proteomes" id="UP000244925"/>
    </source>
</evidence>
<proteinExistence type="predicted"/>
<dbReference type="AlphaFoldDB" id="A0A2V1IUF6"/>
<gene>
    <name evidence="1" type="ORF">C5O25_10190</name>
</gene>
<accession>A0A2V1IUF6</accession>
<dbReference type="InterPro" id="IPR036297">
    <property type="entry name" value="PG0816-like_sf"/>
</dbReference>
<reference evidence="2" key="1">
    <citation type="submission" date="2018-02" db="EMBL/GenBank/DDBJ databases">
        <authorList>
            <person name="Clavel T."/>
            <person name="Strowig T."/>
        </authorList>
    </citation>
    <scope>NUCLEOTIDE SEQUENCE [LARGE SCALE GENOMIC DNA]</scope>
    <source>
        <strain evidence="2">DSM 100764</strain>
    </source>
</reference>
<organism evidence="1 2">
    <name type="scientific">Paramuribaculum intestinale</name>
    <dbReference type="NCBI Taxonomy" id="2094151"/>
    <lineage>
        <taxon>Bacteria</taxon>
        <taxon>Pseudomonadati</taxon>
        <taxon>Bacteroidota</taxon>
        <taxon>Bacteroidia</taxon>
        <taxon>Bacteroidales</taxon>
        <taxon>Muribaculaceae</taxon>
        <taxon>Paramuribaculum</taxon>
    </lineage>
</organism>
<name>A0A2V1IUF6_9BACT</name>
<keyword evidence="2" id="KW-1185">Reference proteome</keyword>
<sequence length="159" mass="18682">MKPQIHNIIMTNNFDSRGYDLDYYNLFLRNYLSEHRFPEADDDTFIATRAEKAYDVFVASRLDGDEYYISSEKAMAALYEGLEISAYDFVSEILMDEFTDQISLEEESIEFWTYTFLEELAPEFKGIELSNEWLDTSEGAVFRLIIIGRITLFFEKYGL</sequence>
<evidence type="ECO:0000313" key="1">
    <source>
        <dbReference type="EMBL" id="PWB06451.1"/>
    </source>
</evidence>
<dbReference type="Proteomes" id="UP000244925">
    <property type="component" value="Unassembled WGS sequence"/>
</dbReference>
<dbReference type="Gene3D" id="1.10.8.330">
    <property type="entry name" value="PG0816-like"/>
    <property type="match status" value="1"/>
</dbReference>
<dbReference type="InterPro" id="IPR015082">
    <property type="entry name" value="DUF1896"/>
</dbReference>
<dbReference type="Pfam" id="PF08989">
    <property type="entry name" value="DUF1896"/>
    <property type="match status" value="1"/>
</dbReference>